<keyword evidence="3" id="KW-0274">FAD</keyword>
<dbReference type="SUPFAM" id="SSF54373">
    <property type="entry name" value="FAD-linked reductases, C-terminal domain"/>
    <property type="match status" value="1"/>
</dbReference>
<dbReference type="InterPro" id="IPR036188">
    <property type="entry name" value="FAD/NAD-bd_sf"/>
</dbReference>
<dbReference type="GO" id="GO:0050660">
    <property type="term" value="F:flavin adenine dinucleotide binding"/>
    <property type="evidence" value="ECO:0007669"/>
    <property type="project" value="InterPro"/>
</dbReference>
<evidence type="ECO:0000259" key="6">
    <source>
        <dbReference type="Pfam" id="PF05199"/>
    </source>
</evidence>
<accession>A0A4Z0PA92</accession>
<evidence type="ECO:0000313" key="7">
    <source>
        <dbReference type="EMBL" id="TGE09577.1"/>
    </source>
</evidence>
<dbReference type="InterPro" id="IPR000172">
    <property type="entry name" value="GMC_OxRdtase_N"/>
</dbReference>
<evidence type="ECO:0000313" key="8">
    <source>
        <dbReference type="Proteomes" id="UP000298337"/>
    </source>
</evidence>
<evidence type="ECO:0000256" key="4">
    <source>
        <dbReference type="ARBA" id="ARBA00023002"/>
    </source>
</evidence>
<dbReference type="GO" id="GO:0016614">
    <property type="term" value="F:oxidoreductase activity, acting on CH-OH group of donors"/>
    <property type="evidence" value="ECO:0007669"/>
    <property type="project" value="InterPro"/>
</dbReference>
<keyword evidence="2" id="KW-0285">Flavoprotein</keyword>
<dbReference type="Pfam" id="PF00732">
    <property type="entry name" value="GMC_oxred_N"/>
    <property type="match status" value="1"/>
</dbReference>
<dbReference type="Pfam" id="PF05199">
    <property type="entry name" value="GMC_oxred_C"/>
    <property type="match status" value="1"/>
</dbReference>
<evidence type="ECO:0000256" key="3">
    <source>
        <dbReference type="ARBA" id="ARBA00022827"/>
    </source>
</evidence>
<dbReference type="SUPFAM" id="SSF51905">
    <property type="entry name" value="FAD/NAD(P)-binding domain"/>
    <property type="match status" value="1"/>
</dbReference>
<dbReference type="RefSeq" id="WP_135430389.1">
    <property type="nucleotide sequence ID" value="NZ_SRLA01000001.1"/>
</dbReference>
<evidence type="ECO:0000256" key="2">
    <source>
        <dbReference type="ARBA" id="ARBA00022630"/>
    </source>
</evidence>
<protein>
    <submittedName>
        <fullName evidence="7">GMC family oxidoreductase</fullName>
    </submittedName>
</protein>
<comment type="caution">
    <text evidence="7">The sequence shown here is derived from an EMBL/GenBank/DDBJ whole genome shotgun (WGS) entry which is preliminary data.</text>
</comment>
<dbReference type="PANTHER" id="PTHR46056">
    <property type="entry name" value="LONG-CHAIN-ALCOHOL OXIDASE"/>
    <property type="match status" value="1"/>
</dbReference>
<feature type="domain" description="Glucose-methanol-choline oxidoreductase C-terminal" evidence="6">
    <location>
        <begin position="434"/>
        <end position="546"/>
    </location>
</feature>
<dbReference type="Gene3D" id="3.50.50.60">
    <property type="entry name" value="FAD/NAD(P)-binding domain"/>
    <property type="match status" value="2"/>
</dbReference>
<dbReference type="PANTHER" id="PTHR46056:SF12">
    <property type="entry name" value="LONG-CHAIN-ALCOHOL OXIDASE"/>
    <property type="match status" value="1"/>
</dbReference>
<keyword evidence="4" id="KW-0560">Oxidoreductase</keyword>
<evidence type="ECO:0000259" key="5">
    <source>
        <dbReference type="Pfam" id="PF00732"/>
    </source>
</evidence>
<dbReference type="Proteomes" id="UP000298337">
    <property type="component" value="Unassembled WGS sequence"/>
</dbReference>
<dbReference type="OrthoDB" id="1154541at2"/>
<keyword evidence="8" id="KW-1185">Reference proteome</keyword>
<name>A0A4Z0PA92_9BACT</name>
<comment type="similarity">
    <text evidence="1">Belongs to the GMC oxidoreductase family.</text>
</comment>
<dbReference type="EMBL" id="SRLA01000001">
    <property type="protein sequence ID" value="TGE09577.1"/>
    <property type="molecule type" value="Genomic_DNA"/>
</dbReference>
<proteinExistence type="inferred from homology"/>
<sequence>MPDEEVLEEGVLNPVQPEIQDPLLKSILAENEALPTQAPVELEQPAPLPDPVDEVDCVVIGTGAGGAPLLARLAMAGLKVVALEAGPRRDPTKTYATDEKAQHFLFWNDERLSAGQTPVAFGNNNSGTGVGGSTLHYTAYTPRAPRGDLRLFTDFGKGVDWPFGIEELEPYYEELEHFLGVSGPASYPWDPNRRKSYPLAPLPLNGAALLMQKACAQLGITTSPAANAALSARYYQEGIGWREACTNRGFCQAGCNRGAKASMDVTFLPLAESYGAEIRADAFVTEIERDAKGRVTAVVYTQHGEQKRQRCRHLFLCAGAVETPRLLLLNELALTSGQVGKNFMAHPGLQVWGTFEEDIRPYKGIPGGLISEDTHRPKDADFAGGYLLQSIGVMPVTFASQMARRRKLWGQPLRDYMRSYNHTAGINILGDCLPHENNFLELAEEKDARGLPKPRVHFTAQENEQRMNAHAERIMRQVWEAAGARDIWAFERYAHTIGTARMGLSGDDAVVNADGRAFDVPNLYICDNSVFPSALSVNPALTLMALSLRTADKFLAAQQRLDG</sequence>
<gene>
    <name evidence="7" type="ORF">EU556_01720</name>
</gene>
<evidence type="ECO:0000256" key="1">
    <source>
        <dbReference type="ARBA" id="ARBA00010790"/>
    </source>
</evidence>
<feature type="domain" description="Glucose-methanol-choline oxidoreductase N-terminal" evidence="5">
    <location>
        <begin position="126"/>
        <end position="347"/>
    </location>
</feature>
<dbReference type="AlphaFoldDB" id="A0A4Z0PA92"/>
<reference evidence="7 8" key="1">
    <citation type="submission" date="2019-04" db="EMBL/GenBank/DDBJ databases">
        <authorList>
            <person name="Feng G."/>
            <person name="Zhang J."/>
            <person name="Zhu H."/>
        </authorList>
    </citation>
    <scope>NUCLEOTIDE SEQUENCE [LARGE SCALE GENOMIC DNA]</scope>
    <source>
        <strain evidence="7 8">92R-1</strain>
    </source>
</reference>
<dbReference type="InterPro" id="IPR007867">
    <property type="entry name" value="GMC_OxRtase_C"/>
</dbReference>
<organism evidence="7 8">
    <name type="scientific">Hymenobacter fodinae</name>
    <dbReference type="NCBI Taxonomy" id="2510796"/>
    <lineage>
        <taxon>Bacteria</taxon>
        <taxon>Pseudomonadati</taxon>
        <taxon>Bacteroidota</taxon>
        <taxon>Cytophagia</taxon>
        <taxon>Cytophagales</taxon>
        <taxon>Hymenobacteraceae</taxon>
        <taxon>Hymenobacter</taxon>
    </lineage>
</organism>